<evidence type="ECO:0000313" key="1">
    <source>
        <dbReference type="EMBL" id="KWV47702.1"/>
    </source>
</evidence>
<dbReference type="AlphaFoldDB" id="A0A120FIL5"/>
<evidence type="ECO:0000313" key="2">
    <source>
        <dbReference type="Proteomes" id="UP000068164"/>
    </source>
</evidence>
<comment type="caution">
    <text evidence="1">The sequence shown here is derived from an EMBL/GenBank/DDBJ whole genome shotgun (WGS) entry which is preliminary data.</text>
</comment>
<dbReference type="RefSeq" id="WP_062372128.1">
    <property type="nucleotide sequence ID" value="NZ_LNCD01000103.1"/>
</dbReference>
<accession>A0A120FIL5</accession>
<protein>
    <submittedName>
        <fullName evidence="1">Uncharacterized protein</fullName>
    </submittedName>
</protein>
<sequence length="180" mass="19294">MCTICSLTIEFAVEHPLTLAVAVATRQAIDDGLLPEAPAEEKDMAQSRHEAVMLLTSVQQRLEQVLSTSQLMALPNFYVLMIESRTWGYFHPTLGGFDVKANPSAPRLEADKSGNRDSVVVMSQAVAAEIVTGQLPFTSAEAEGLAIVDALGPAEAIIRSAFMTAYPVGTFSHLVCTEVA</sequence>
<proteinExistence type="predicted"/>
<dbReference type="Proteomes" id="UP000068164">
    <property type="component" value="Unassembled WGS sequence"/>
</dbReference>
<dbReference type="EMBL" id="LNCD01000103">
    <property type="protein sequence ID" value="KWV47702.1"/>
    <property type="molecule type" value="Genomic_DNA"/>
</dbReference>
<reference evidence="1 2" key="1">
    <citation type="submission" date="2015-11" db="EMBL/GenBank/DDBJ databases">
        <title>Draft Genome Sequence of the Strain BR 10423 (Rhizobium sp.) isolated from nodules of Mimosa pudica.</title>
        <authorList>
            <person name="Barauna A.C."/>
            <person name="Zilli J.E."/>
            <person name="Simoes-Araujo J.L."/>
            <person name="Reis V.M."/>
            <person name="James E.K."/>
            <person name="Reis F.B.Jr."/>
            <person name="Rouws L.F."/>
            <person name="Passos S.R."/>
            <person name="Gois S.R."/>
        </authorList>
    </citation>
    <scope>NUCLEOTIDE SEQUENCE [LARGE SCALE GENOMIC DNA]</scope>
    <source>
        <strain evidence="1 2">BR10423</strain>
    </source>
</reference>
<dbReference type="OrthoDB" id="8419554at2"/>
<organism evidence="1 2">
    <name type="scientific">Rhizobium altiplani</name>
    <dbReference type="NCBI Taxonomy" id="1864509"/>
    <lineage>
        <taxon>Bacteria</taxon>
        <taxon>Pseudomonadati</taxon>
        <taxon>Pseudomonadota</taxon>
        <taxon>Alphaproteobacteria</taxon>
        <taxon>Hyphomicrobiales</taxon>
        <taxon>Rhizobiaceae</taxon>
        <taxon>Rhizobium/Agrobacterium group</taxon>
        <taxon>Rhizobium</taxon>
    </lineage>
</organism>
<keyword evidence="2" id="KW-1185">Reference proteome</keyword>
<gene>
    <name evidence="1" type="ORF">AS026_13085</name>
</gene>
<name>A0A120FIL5_9HYPH</name>